<feature type="transmembrane region" description="Helical" evidence="6">
    <location>
        <begin position="292"/>
        <end position="313"/>
    </location>
</feature>
<comment type="subcellular location">
    <subcellularLocation>
        <location evidence="1">Membrane</location>
        <topology evidence="1">Multi-pass membrane protein</topology>
    </subcellularLocation>
</comment>
<keyword evidence="5 6" id="KW-0472">Membrane</keyword>
<dbReference type="GO" id="GO:0015648">
    <property type="term" value="F:lipid-linked peptidoglycan transporter activity"/>
    <property type="evidence" value="ECO:0007669"/>
    <property type="project" value="TreeGrafter"/>
</dbReference>
<feature type="transmembrane region" description="Helical" evidence="6">
    <location>
        <begin position="358"/>
        <end position="379"/>
    </location>
</feature>
<evidence type="ECO:0000313" key="7">
    <source>
        <dbReference type="EMBL" id="RVT60880.1"/>
    </source>
</evidence>
<keyword evidence="4 6" id="KW-1133">Transmembrane helix</keyword>
<protein>
    <submittedName>
        <fullName evidence="7">Rod shape-determining protein RodA</fullName>
    </submittedName>
</protein>
<accession>A0A3S2U992</accession>
<reference evidence="7 8" key="1">
    <citation type="submission" date="2019-01" db="EMBL/GenBank/DDBJ databases">
        <title>Bacillus sp. M5HDSG1-1, whole genome shotgun sequence.</title>
        <authorList>
            <person name="Tuo L."/>
        </authorList>
    </citation>
    <scope>NUCLEOTIDE SEQUENCE [LARGE SCALE GENOMIC DNA]</scope>
    <source>
        <strain evidence="7 8">M5HDSG1-1</strain>
    </source>
</reference>
<evidence type="ECO:0000256" key="3">
    <source>
        <dbReference type="ARBA" id="ARBA00022960"/>
    </source>
</evidence>
<evidence type="ECO:0000256" key="4">
    <source>
        <dbReference type="ARBA" id="ARBA00022989"/>
    </source>
</evidence>
<dbReference type="EMBL" id="RZTZ01000006">
    <property type="protein sequence ID" value="RVT60880.1"/>
    <property type="molecule type" value="Genomic_DNA"/>
</dbReference>
<dbReference type="InterPro" id="IPR018365">
    <property type="entry name" value="Cell_cycle_FtsW-rel_CS"/>
</dbReference>
<feature type="transmembrane region" description="Helical" evidence="6">
    <location>
        <begin position="76"/>
        <end position="94"/>
    </location>
</feature>
<dbReference type="Proteomes" id="UP000288024">
    <property type="component" value="Unassembled WGS sequence"/>
</dbReference>
<evidence type="ECO:0000313" key="8">
    <source>
        <dbReference type="Proteomes" id="UP000288024"/>
    </source>
</evidence>
<feature type="transmembrane region" description="Helical" evidence="6">
    <location>
        <begin position="200"/>
        <end position="219"/>
    </location>
</feature>
<dbReference type="GO" id="GO:0008360">
    <property type="term" value="P:regulation of cell shape"/>
    <property type="evidence" value="ECO:0007669"/>
    <property type="project" value="UniProtKB-KW"/>
</dbReference>
<dbReference type="Pfam" id="PF01098">
    <property type="entry name" value="FTSW_RODA_SPOVE"/>
    <property type="match status" value="1"/>
</dbReference>
<proteinExistence type="predicted"/>
<keyword evidence="8" id="KW-1185">Reference proteome</keyword>
<sequence>MDRRIALASRDRNNFDYSLLFIIILLMAISIINIHSAQKYLPYHKDFAGMQLFWYAVGLIVTSVIYYFDLEQIKKLSLYIYLFGVFLLVVLFFAPESIAPSTKGIKAWFSIKGVGSVQPSEFMKIFLIMFLAKITVDHNDKNIHRTISTDMKLIGKIVGITLVPLLFILLQPDAGTAMVILVIMFGVIFLSGVNWKILMIFFSTVLSAIGALVVIYIYYPDTLLLVLDQYQLNRIHSWLDPFEYSGGIGYQLSQSILAIGSGTNYGKGYMKGEVNIPEAHSDFIFSVVGEEYGFLGASVVVTLYFLLIYRIIVIAIKSKGEYESLIAAGVVSMLTFHIFENVGMVIGLVPITGIPLPLLSYGGSSILANMLSLTLILNISAKTKNHMFEGNKYA</sequence>
<feature type="transmembrane region" description="Helical" evidence="6">
    <location>
        <begin position="153"/>
        <end position="170"/>
    </location>
</feature>
<dbReference type="AlphaFoldDB" id="A0A3S2U992"/>
<evidence type="ECO:0000256" key="1">
    <source>
        <dbReference type="ARBA" id="ARBA00004141"/>
    </source>
</evidence>
<gene>
    <name evidence="7" type="ORF">EM808_16815</name>
</gene>
<evidence type="ECO:0000256" key="2">
    <source>
        <dbReference type="ARBA" id="ARBA00022692"/>
    </source>
</evidence>
<dbReference type="GO" id="GO:0051301">
    <property type="term" value="P:cell division"/>
    <property type="evidence" value="ECO:0007669"/>
    <property type="project" value="InterPro"/>
</dbReference>
<dbReference type="PANTHER" id="PTHR30474:SF1">
    <property type="entry name" value="PEPTIDOGLYCAN GLYCOSYLTRANSFERASE MRDB"/>
    <property type="match status" value="1"/>
</dbReference>
<feature type="transmembrane region" description="Helical" evidence="6">
    <location>
        <begin position="52"/>
        <end position="69"/>
    </location>
</feature>
<dbReference type="PANTHER" id="PTHR30474">
    <property type="entry name" value="CELL CYCLE PROTEIN"/>
    <property type="match status" value="1"/>
</dbReference>
<evidence type="ECO:0000256" key="5">
    <source>
        <dbReference type="ARBA" id="ARBA00023136"/>
    </source>
</evidence>
<evidence type="ECO:0000256" key="6">
    <source>
        <dbReference type="SAM" id="Phobius"/>
    </source>
</evidence>
<feature type="transmembrane region" description="Helical" evidence="6">
    <location>
        <begin position="15"/>
        <end position="32"/>
    </location>
</feature>
<comment type="caution">
    <text evidence="7">The sequence shown here is derived from an EMBL/GenBank/DDBJ whole genome shotgun (WGS) entry which is preliminary data.</text>
</comment>
<keyword evidence="3" id="KW-0133">Cell shape</keyword>
<dbReference type="GO" id="GO:0032153">
    <property type="term" value="C:cell division site"/>
    <property type="evidence" value="ECO:0007669"/>
    <property type="project" value="TreeGrafter"/>
</dbReference>
<dbReference type="InterPro" id="IPR001182">
    <property type="entry name" value="FtsW/RodA"/>
</dbReference>
<feature type="transmembrane region" description="Helical" evidence="6">
    <location>
        <begin position="114"/>
        <end position="132"/>
    </location>
</feature>
<dbReference type="PROSITE" id="PS00428">
    <property type="entry name" value="FTSW_RODA_SPOVE"/>
    <property type="match status" value="1"/>
</dbReference>
<feature type="transmembrane region" description="Helical" evidence="6">
    <location>
        <begin position="176"/>
        <end position="193"/>
    </location>
</feature>
<name>A0A3S2U992_9BACI</name>
<feature type="transmembrane region" description="Helical" evidence="6">
    <location>
        <begin position="325"/>
        <end position="352"/>
    </location>
</feature>
<dbReference type="GO" id="GO:0005886">
    <property type="term" value="C:plasma membrane"/>
    <property type="evidence" value="ECO:0007669"/>
    <property type="project" value="TreeGrafter"/>
</dbReference>
<organism evidence="7 8">
    <name type="scientific">Niallia taxi</name>
    <dbReference type="NCBI Taxonomy" id="2499688"/>
    <lineage>
        <taxon>Bacteria</taxon>
        <taxon>Bacillati</taxon>
        <taxon>Bacillota</taxon>
        <taxon>Bacilli</taxon>
        <taxon>Bacillales</taxon>
        <taxon>Bacillaceae</taxon>
        <taxon>Niallia</taxon>
    </lineage>
</organism>
<keyword evidence="2 6" id="KW-0812">Transmembrane</keyword>